<dbReference type="EMBL" id="CP013244">
    <property type="protein sequence ID" value="ANP45230.1"/>
    <property type="molecule type" value="Genomic_DNA"/>
</dbReference>
<evidence type="ECO:0000313" key="2">
    <source>
        <dbReference type="EMBL" id="ANP45230.1"/>
    </source>
</evidence>
<dbReference type="Proteomes" id="UP000092498">
    <property type="component" value="Chromosome"/>
</dbReference>
<protein>
    <submittedName>
        <fullName evidence="2">Uncharacterized protein</fullName>
    </submittedName>
</protein>
<dbReference type="InParanoid" id="A0A1B1AF98"/>
<reference evidence="2 3" key="1">
    <citation type="submission" date="2015-11" db="EMBL/GenBank/DDBJ databases">
        <title>Whole-Genome Sequence of Candidatus Oderbacter manganicum from the National Park Lower Oder Valley, Germany.</title>
        <authorList>
            <person name="Braun B."/>
            <person name="Liere K."/>
            <person name="Szewzyk U."/>
        </authorList>
    </citation>
    <scope>NUCLEOTIDE SEQUENCE [LARGE SCALE GENOMIC DNA]</scope>
    <source>
        <strain evidence="2 3">OTSz_A_272</strain>
    </source>
</reference>
<proteinExistence type="predicted"/>
<feature type="region of interest" description="Disordered" evidence="1">
    <location>
        <begin position="10"/>
        <end position="54"/>
    </location>
</feature>
<evidence type="ECO:0000313" key="3">
    <source>
        <dbReference type="Proteomes" id="UP000092498"/>
    </source>
</evidence>
<organism evidence="2 3">
    <name type="scientific">Candidatus Viadribacter manganicus</name>
    <dbReference type="NCBI Taxonomy" id="1759059"/>
    <lineage>
        <taxon>Bacteria</taxon>
        <taxon>Pseudomonadati</taxon>
        <taxon>Pseudomonadota</taxon>
        <taxon>Alphaproteobacteria</taxon>
        <taxon>Hyphomonadales</taxon>
        <taxon>Hyphomonadaceae</taxon>
        <taxon>Candidatus Viadribacter</taxon>
    </lineage>
</organism>
<name>A0A1B1AF98_9PROT</name>
<evidence type="ECO:0000256" key="1">
    <source>
        <dbReference type="SAM" id="MobiDB-lite"/>
    </source>
</evidence>
<sequence>MVALLGACATGGGGGEPASEASPFPVQRGQALPPPTERALSAPPEGPARGGIDFGQWRQADPGVYAPAFQTQIRQRFAGQTNAELRASLEANGFACEDERRLDCRIEIMERQCAFDWYVVLERGAREPVAGFEQMCLGANR</sequence>
<keyword evidence="3" id="KW-1185">Reference proteome</keyword>
<accession>A0A1B1AF98</accession>
<dbReference type="AlphaFoldDB" id="A0A1B1AF98"/>
<dbReference type="KEGG" id="cbot:ATE48_04500"/>
<dbReference type="STRING" id="1759059.ATE48_04500"/>
<gene>
    <name evidence="2" type="ORF">ATE48_04500</name>
</gene>